<evidence type="ECO:0000313" key="2">
    <source>
        <dbReference type="EMBL" id="MBB2186894.1"/>
    </source>
</evidence>
<dbReference type="AlphaFoldDB" id="A0A370G1M0"/>
<organism evidence="3 4">
    <name type="scientific">Gluconacetobacter liquefaciens</name>
    <name type="common">Acetobacter liquefaciens</name>
    <dbReference type="NCBI Taxonomy" id="89584"/>
    <lineage>
        <taxon>Bacteria</taxon>
        <taxon>Pseudomonadati</taxon>
        <taxon>Pseudomonadota</taxon>
        <taxon>Alphaproteobacteria</taxon>
        <taxon>Acetobacterales</taxon>
        <taxon>Acetobacteraceae</taxon>
        <taxon>Gluconacetobacter</taxon>
    </lineage>
</organism>
<dbReference type="EMBL" id="JABEQI010000005">
    <property type="protein sequence ID" value="MBB2186894.1"/>
    <property type="molecule type" value="Genomic_DNA"/>
</dbReference>
<evidence type="ECO:0000313" key="5">
    <source>
        <dbReference type="Proteomes" id="UP000562982"/>
    </source>
</evidence>
<dbReference type="Proteomes" id="UP000562982">
    <property type="component" value="Unassembled WGS sequence"/>
</dbReference>
<dbReference type="Gene3D" id="1.25.40.10">
    <property type="entry name" value="Tetratricopeptide repeat domain"/>
    <property type="match status" value="1"/>
</dbReference>
<protein>
    <submittedName>
        <fullName evidence="2">C-type cytochrome biogenesis protein CcmI</fullName>
    </submittedName>
    <submittedName>
        <fullName evidence="3">Cytochrome c-type biogenesis protein CcmH</fullName>
    </submittedName>
</protein>
<reference evidence="2 5" key="2">
    <citation type="submission" date="2020-04" db="EMBL/GenBank/DDBJ databases">
        <title>Description of novel Gluconacetobacter.</title>
        <authorList>
            <person name="Sombolestani A."/>
        </authorList>
    </citation>
    <scope>NUCLEOTIDE SEQUENCE [LARGE SCALE GENOMIC DNA]</scope>
    <source>
        <strain evidence="2 5">LMG 1382</strain>
    </source>
</reference>
<dbReference type="OrthoDB" id="9815847at2"/>
<dbReference type="Proteomes" id="UP000254958">
    <property type="component" value="Unassembled WGS sequence"/>
</dbReference>
<accession>A0A370G1M0</accession>
<dbReference type="GO" id="GO:0017004">
    <property type="term" value="P:cytochrome complex assembly"/>
    <property type="evidence" value="ECO:0007669"/>
    <property type="project" value="UniProtKB-KW"/>
</dbReference>
<dbReference type="InterPro" id="IPR017560">
    <property type="entry name" value="Cyt_c_biogenesis_CcmI"/>
</dbReference>
<evidence type="ECO:0000313" key="4">
    <source>
        <dbReference type="Proteomes" id="UP000254958"/>
    </source>
</evidence>
<sequence>MIWIGIFLLSAVVLLPSFLAFRRTTRLRDERESALVLLRAQLVELDRDRECGLIADSEHEGARLEIQRRLLASDAAPTRGLGRAITTPVVLVCLLLLPVSATGLYLLCGHPSLPAQPLGPRLLAQKAQDKRDDGLLAELRAGLGRMSPDDPNRFRGFLLLGQAEAARNHYAAAAEAWRQATAIQFIPEIAARAAEAQTLADGRVTPESAALFRRALDAAPADAPWRMAAQQRIAESEHQ</sequence>
<evidence type="ECO:0000256" key="1">
    <source>
        <dbReference type="ARBA" id="ARBA00022748"/>
    </source>
</evidence>
<proteinExistence type="predicted"/>
<reference evidence="3 4" key="1">
    <citation type="submission" date="2018-07" db="EMBL/GenBank/DDBJ databases">
        <title>Genomic Encyclopedia of Type Strains, Phase IV (KMG-IV): sequencing the most valuable type-strain genomes for metagenomic binning, comparative biology and taxonomic classification.</title>
        <authorList>
            <person name="Goeker M."/>
        </authorList>
    </citation>
    <scope>NUCLEOTIDE SEQUENCE [LARGE SCALE GENOMIC DNA]</scope>
    <source>
        <strain evidence="3 4">DSM 5603</strain>
    </source>
</reference>
<gene>
    <name evidence="2" type="primary">ccmI</name>
    <name evidence="3" type="ORF">C7453_10597</name>
    <name evidence="2" type="ORF">HLH32_10945</name>
</gene>
<comment type="caution">
    <text evidence="3">The sequence shown here is derived from an EMBL/GenBank/DDBJ whole genome shotgun (WGS) entry which is preliminary data.</text>
</comment>
<keyword evidence="1" id="KW-0201">Cytochrome c-type biogenesis</keyword>
<dbReference type="RefSeq" id="WP_114727642.1">
    <property type="nucleotide sequence ID" value="NZ_BJMI01000006.1"/>
</dbReference>
<keyword evidence="4" id="KW-1185">Reference proteome</keyword>
<name>A0A370G1M0_GLULI</name>
<evidence type="ECO:0000313" key="3">
    <source>
        <dbReference type="EMBL" id="RDI37688.1"/>
    </source>
</evidence>
<dbReference type="NCBIfam" id="TIGR03142">
    <property type="entry name" value="cytochro_ccmI"/>
    <property type="match status" value="1"/>
</dbReference>
<dbReference type="InterPro" id="IPR011990">
    <property type="entry name" value="TPR-like_helical_dom_sf"/>
</dbReference>
<dbReference type="EMBL" id="QQAW01000005">
    <property type="protein sequence ID" value="RDI37688.1"/>
    <property type="molecule type" value="Genomic_DNA"/>
</dbReference>